<dbReference type="EMBL" id="JACHIH010000044">
    <property type="protein sequence ID" value="MBB5049705.1"/>
    <property type="molecule type" value="Genomic_DNA"/>
</dbReference>
<protein>
    <submittedName>
        <fullName evidence="3">Zn-finger protein</fullName>
    </submittedName>
</protein>
<dbReference type="RefSeq" id="WP_184262248.1">
    <property type="nucleotide sequence ID" value="NZ_JACHIH010000044.1"/>
</dbReference>
<feature type="region of interest" description="Disordered" evidence="1">
    <location>
        <begin position="92"/>
        <end position="111"/>
    </location>
</feature>
<organism evidence="3 4">
    <name type="scientific">Rhodopseudomonas rhenobacensis</name>
    <dbReference type="NCBI Taxonomy" id="87461"/>
    <lineage>
        <taxon>Bacteria</taxon>
        <taxon>Pseudomonadati</taxon>
        <taxon>Pseudomonadota</taxon>
        <taxon>Alphaproteobacteria</taxon>
        <taxon>Hyphomicrobiales</taxon>
        <taxon>Nitrobacteraceae</taxon>
        <taxon>Rhodopseudomonas</taxon>
    </lineage>
</organism>
<dbReference type="Proteomes" id="UP000542353">
    <property type="component" value="Unassembled WGS sequence"/>
</dbReference>
<sequence length="111" mass="12981">MEPKDTTNNEAFKGFSNSNCPFMPCHKGVEREFNCLFCYCPLIAYECPGPYQVFTDGNGLRRKDCSACTLPHNGYRRSWNFIQRWLERPKIWDGHDQDPRRLKQPNTESDG</sequence>
<dbReference type="Pfam" id="PF04071">
    <property type="entry name" value="zf-like"/>
    <property type="match status" value="1"/>
</dbReference>
<comment type="caution">
    <text evidence="3">The sequence shown here is derived from an EMBL/GenBank/DDBJ whole genome shotgun (WGS) entry which is preliminary data.</text>
</comment>
<keyword evidence="4" id="KW-1185">Reference proteome</keyword>
<proteinExistence type="predicted"/>
<feature type="compositionally biased region" description="Basic and acidic residues" evidence="1">
    <location>
        <begin position="92"/>
        <end position="101"/>
    </location>
</feature>
<reference evidence="3 4" key="1">
    <citation type="submission" date="2020-08" db="EMBL/GenBank/DDBJ databases">
        <title>Genomic Encyclopedia of Type Strains, Phase IV (KMG-IV): sequencing the most valuable type-strain genomes for metagenomic binning, comparative biology and taxonomic classification.</title>
        <authorList>
            <person name="Goeker M."/>
        </authorList>
    </citation>
    <scope>NUCLEOTIDE SEQUENCE [LARGE SCALE GENOMIC DNA]</scope>
    <source>
        <strain evidence="3 4">DSM 12706</strain>
    </source>
</reference>
<evidence type="ECO:0000259" key="2">
    <source>
        <dbReference type="Pfam" id="PF04071"/>
    </source>
</evidence>
<name>A0A7W7Z7Z4_9BRAD</name>
<feature type="domain" description="Cysteine-rich small" evidence="2">
    <location>
        <begin position="15"/>
        <end position="74"/>
    </location>
</feature>
<dbReference type="AlphaFoldDB" id="A0A7W7Z7Z4"/>
<evidence type="ECO:0000256" key="1">
    <source>
        <dbReference type="SAM" id="MobiDB-lite"/>
    </source>
</evidence>
<dbReference type="InterPro" id="IPR007212">
    <property type="entry name" value="Zf-like"/>
</dbReference>
<evidence type="ECO:0000313" key="3">
    <source>
        <dbReference type="EMBL" id="MBB5049705.1"/>
    </source>
</evidence>
<evidence type="ECO:0000313" key="4">
    <source>
        <dbReference type="Proteomes" id="UP000542353"/>
    </source>
</evidence>
<gene>
    <name evidence="3" type="ORF">HNR60_004487</name>
</gene>
<accession>A0A7W7Z7Z4</accession>